<keyword evidence="5" id="KW-1185">Reference proteome</keyword>
<gene>
    <name evidence="1" type="primary">sfsA</name>
    <name evidence="4" type="ORF">VN21_13675</name>
</gene>
<evidence type="ECO:0000256" key="1">
    <source>
        <dbReference type="HAMAP-Rule" id="MF_00095"/>
    </source>
</evidence>
<dbReference type="HAMAP" id="MF_00095">
    <property type="entry name" value="SfsA"/>
    <property type="match status" value="1"/>
</dbReference>
<dbReference type="AlphaFoldDB" id="A0A0M3DGE1"/>
<feature type="domain" description="SfsA N-terminal OB" evidence="3">
    <location>
        <begin position="12"/>
        <end position="76"/>
    </location>
</feature>
<evidence type="ECO:0000313" key="5">
    <source>
        <dbReference type="Proteomes" id="UP000034407"/>
    </source>
</evidence>
<dbReference type="OrthoDB" id="9802365at2"/>
<dbReference type="PATRIC" id="fig|1629550.3.peg.2191"/>
<dbReference type="Proteomes" id="UP000034407">
    <property type="component" value="Unassembled WGS sequence"/>
</dbReference>
<comment type="caution">
    <text evidence="4">The sequence shown here is derived from an EMBL/GenBank/DDBJ whole genome shotgun (WGS) entry which is preliminary data.</text>
</comment>
<dbReference type="NCBIfam" id="TIGR00230">
    <property type="entry name" value="sfsA"/>
    <property type="match status" value="1"/>
</dbReference>
<accession>A0A0M3DGE1</accession>
<evidence type="ECO:0000313" key="4">
    <source>
        <dbReference type="EMBL" id="KKY00529.1"/>
    </source>
</evidence>
<dbReference type="CDD" id="cd22359">
    <property type="entry name" value="SfsA-like_bacterial"/>
    <property type="match status" value="1"/>
</dbReference>
<evidence type="ECO:0000259" key="2">
    <source>
        <dbReference type="Pfam" id="PF03749"/>
    </source>
</evidence>
<dbReference type="PANTHER" id="PTHR30545">
    <property type="entry name" value="SUGAR FERMENTATION STIMULATION PROTEIN A"/>
    <property type="match status" value="1"/>
</dbReference>
<proteinExistence type="inferred from homology"/>
<feature type="domain" description="Sugar fermentation stimulation protein C-terminal" evidence="2">
    <location>
        <begin position="80"/>
        <end position="219"/>
    </location>
</feature>
<dbReference type="Pfam" id="PF17746">
    <property type="entry name" value="SfsA_N"/>
    <property type="match status" value="1"/>
</dbReference>
<dbReference type="Pfam" id="PF03749">
    <property type="entry name" value="SfsA"/>
    <property type="match status" value="1"/>
</dbReference>
<comment type="similarity">
    <text evidence="1">Belongs to the SfsA family.</text>
</comment>
<dbReference type="GO" id="GO:0003677">
    <property type="term" value="F:DNA binding"/>
    <property type="evidence" value="ECO:0007669"/>
    <property type="project" value="InterPro"/>
</dbReference>
<dbReference type="InterPro" id="IPR041465">
    <property type="entry name" value="SfsA_N"/>
</dbReference>
<dbReference type="Gene3D" id="3.40.1350.60">
    <property type="match status" value="1"/>
</dbReference>
<evidence type="ECO:0000259" key="3">
    <source>
        <dbReference type="Pfam" id="PF17746"/>
    </source>
</evidence>
<dbReference type="Gene3D" id="2.40.50.580">
    <property type="match status" value="1"/>
</dbReference>
<name>A0A0M3DGE1_9FIRM</name>
<reference evidence="4 5" key="1">
    <citation type="submission" date="2015-04" db="EMBL/GenBank/DDBJ databases">
        <title>Microcin producing Clostridium sp. JC272T.</title>
        <authorList>
            <person name="Jyothsna T."/>
            <person name="Sasikala C."/>
            <person name="Ramana C."/>
        </authorList>
    </citation>
    <scope>NUCLEOTIDE SEQUENCE [LARGE SCALE GENOMIC DNA]</scope>
    <source>
        <strain evidence="4 5">JC272</strain>
    </source>
</reference>
<sequence>MIYDNIVKATFVKRPNRFIAHCIVDGKEEIVHVKNTGKCKELLIEGCTVYLQEHDNPKRKTKYSLISVVKGNRLINMDSQVPNKIAYEALINKKIILPGLDEELLTIKPEKTYKSSRFDIYIETKTKKAFVEVKGVTLEENGVVLFPDAKTERGVKHVGELIEASKDGYVSYILFVVQMDNVKYFTPNIKMHQEFGDMLKKASLSGVNIISYDCNVSENSISINEEVKVIL</sequence>
<dbReference type="EMBL" id="LBBT01000270">
    <property type="protein sequence ID" value="KKY00529.1"/>
    <property type="molecule type" value="Genomic_DNA"/>
</dbReference>
<dbReference type="PANTHER" id="PTHR30545:SF2">
    <property type="entry name" value="SUGAR FERMENTATION STIMULATION PROTEIN A"/>
    <property type="match status" value="1"/>
</dbReference>
<dbReference type="InterPro" id="IPR005224">
    <property type="entry name" value="SfsA"/>
</dbReference>
<protein>
    <recommendedName>
        <fullName evidence="1">Sugar fermentation stimulation protein homolog</fullName>
    </recommendedName>
</protein>
<dbReference type="InterPro" id="IPR040452">
    <property type="entry name" value="SfsA_C"/>
</dbReference>
<organism evidence="4 5">
    <name type="scientific">Paraclostridium benzoelyticum</name>
    <dbReference type="NCBI Taxonomy" id="1629550"/>
    <lineage>
        <taxon>Bacteria</taxon>
        <taxon>Bacillati</taxon>
        <taxon>Bacillota</taxon>
        <taxon>Clostridia</taxon>
        <taxon>Peptostreptococcales</taxon>
        <taxon>Peptostreptococcaceae</taxon>
        <taxon>Paraclostridium</taxon>
    </lineage>
</organism>
<dbReference type="RefSeq" id="WP_046823748.1">
    <property type="nucleotide sequence ID" value="NZ_JBCLWQ010000002.1"/>
</dbReference>